<dbReference type="SUPFAM" id="SSF56317">
    <property type="entry name" value="Carbon-nitrogen hydrolase"/>
    <property type="match status" value="1"/>
</dbReference>
<dbReference type="InterPro" id="IPR003694">
    <property type="entry name" value="NAD_synthase"/>
</dbReference>
<dbReference type="InterPro" id="IPR022310">
    <property type="entry name" value="NAD/GMP_synthase"/>
</dbReference>
<evidence type="ECO:0000256" key="7">
    <source>
        <dbReference type="PIRNR" id="PIRNR006630"/>
    </source>
</evidence>
<dbReference type="PANTHER" id="PTHR23090:SF9">
    <property type="entry name" value="GLUTAMINE-DEPENDENT NAD(+) SYNTHETASE"/>
    <property type="match status" value="1"/>
</dbReference>
<dbReference type="EMBL" id="FNAU01000003">
    <property type="protein sequence ID" value="SDE17810.1"/>
    <property type="molecule type" value="Genomic_DNA"/>
</dbReference>
<dbReference type="Pfam" id="PF02540">
    <property type="entry name" value="NAD_synthase"/>
    <property type="match status" value="1"/>
</dbReference>
<feature type="domain" description="CN hydrolase" evidence="9">
    <location>
        <begin position="13"/>
        <end position="311"/>
    </location>
</feature>
<evidence type="ECO:0000313" key="10">
    <source>
        <dbReference type="EMBL" id="MDY5153427.1"/>
    </source>
</evidence>
<comment type="catalytic activity">
    <reaction evidence="7">
        <text>deamido-NAD(+) + L-glutamine + ATP + H2O = L-glutamate + AMP + diphosphate + NAD(+) + H(+)</text>
        <dbReference type="Rhea" id="RHEA:24384"/>
        <dbReference type="ChEBI" id="CHEBI:15377"/>
        <dbReference type="ChEBI" id="CHEBI:15378"/>
        <dbReference type="ChEBI" id="CHEBI:29985"/>
        <dbReference type="ChEBI" id="CHEBI:30616"/>
        <dbReference type="ChEBI" id="CHEBI:33019"/>
        <dbReference type="ChEBI" id="CHEBI:57540"/>
        <dbReference type="ChEBI" id="CHEBI:58359"/>
        <dbReference type="ChEBI" id="CHEBI:58437"/>
        <dbReference type="ChEBI" id="CHEBI:456215"/>
        <dbReference type="EC" id="6.3.5.1"/>
    </reaction>
</comment>
<protein>
    <recommendedName>
        <fullName evidence="7">Glutamine-dependent NAD(+) synthetase</fullName>
        <ecNumber evidence="7">6.3.5.1</ecNumber>
    </recommendedName>
    <alternativeName>
        <fullName evidence="7">NAD(+) synthase [glutamine-hydrolyzing]</fullName>
    </alternativeName>
</protein>
<evidence type="ECO:0000256" key="2">
    <source>
        <dbReference type="ARBA" id="ARBA00007145"/>
    </source>
</evidence>
<dbReference type="InterPro" id="IPR003010">
    <property type="entry name" value="C-N_Hydrolase"/>
</dbReference>
<dbReference type="EC" id="6.3.5.1" evidence="7"/>
<dbReference type="Proteomes" id="UP000182744">
    <property type="component" value="Unassembled WGS sequence"/>
</dbReference>
<dbReference type="InterPro" id="IPR041856">
    <property type="entry name" value="NAD+_synth_C"/>
</dbReference>
<dbReference type="PIRSF" id="PIRSF006630">
    <property type="entry name" value="NADS_GAT"/>
    <property type="match status" value="1"/>
</dbReference>
<dbReference type="GO" id="GO:0009435">
    <property type="term" value="P:NAD+ biosynthetic process"/>
    <property type="evidence" value="ECO:0007669"/>
    <property type="project" value="UniProtKB-UniRule"/>
</dbReference>
<dbReference type="NCBIfam" id="TIGR00552">
    <property type="entry name" value="nadE"/>
    <property type="match status" value="1"/>
</dbReference>
<dbReference type="Gene3D" id="1.10.10.1140">
    <property type="entry name" value="Glutamine-dependent NAD+ synthetase, C-terminal domain"/>
    <property type="match status" value="1"/>
</dbReference>
<gene>
    <name evidence="10" type="ORF">R6G71_05110</name>
    <name evidence="11" type="ORF">SAMN05421878_10361</name>
</gene>
<dbReference type="AlphaFoldDB" id="A0A1G7ASZ1"/>
<dbReference type="UniPathway" id="UPA00253">
    <property type="reaction ID" value="UER00334"/>
</dbReference>
<evidence type="ECO:0000256" key="1">
    <source>
        <dbReference type="ARBA" id="ARBA00005188"/>
    </source>
</evidence>
<dbReference type="Pfam" id="PF00795">
    <property type="entry name" value="CN_hydrolase"/>
    <property type="match status" value="1"/>
</dbReference>
<evidence type="ECO:0000256" key="8">
    <source>
        <dbReference type="RuleBase" id="RU003811"/>
    </source>
</evidence>
<dbReference type="InterPro" id="IPR014729">
    <property type="entry name" value="Rossmann-like_a/b/a_fold"/>
</dbReference>
<dbReference type="Gene3D" id="3.40.50.620">
    <property type="entry name" value="HUPs"/>
    <property type="match status" value="1"/>
</dbReference>
<evidence type="ECO:0000259" key="9">
    <source>
        <dbReference type="PROSITE" id="PS50263"/>
    </source>
</evidence>
<proteinExistence type="inferred from homology"/>
<dbReference type="EMBL" id="JAWNFU010000002">
    <property type="protein sequence ID" value="MDY5153427.1"/>
    <property type="molecule type" value="Genomic_DNA"/>
</dbReference>
<dbReference type="NCBIfam" id="NF002730">
    <property type="entry name" value="PRK02628.1"/>
    <property type="match status" value="1"/>
</dbReference>
<reference evidence="12" key="1">
    <citation type="submission" date="2016-10" db="EMBL/GenBank/DDBJ databases">
        <authorList>
            <person name="Varghese N."/>
        </authorList>
    </citation>
    <scope>NUCLEOTIDE SEQUENCE [LARGE SCALE GENOMIC DNA]</scope>
    <source>
        <strain evidence="12">DSM 20639</strain>
    </source>
</reference>
<dbReference type="GO" id="GO:0005737">
    <property type="term" value="C:cytoplasm"/>
    <property type="evidence" value="ECO:0007669"/>
    <property type="project" value="InterPro"/>
</dbReference>
<comment type="pathway">
    <text evidence="1 7">Cofactor biosynthesis; NAD(+) biosynthesis; NAD(+) from deamido-NAD(+) (L-Gln route): step 1/1.</text>
</comment>
<keyword evidence="4 7" id="KW-0547">Nucleotide-binding</keyword>
<dbReference type="GO" id="GO:0003952">
    <property type="term" value="F:NAD+ synthase (glutamine-hydrolyzing) activity"/>
    <property type="evidence" value="ECO:0007669"/>
    <property type="project" value="UniProtKB-UniRule"/>
</dbReference>
<reference evidence="11" key="2">
    <citation type="submission" date="2016-10" db="EMBL/GenBank/DDBJ databases">
        <authorList>
            <person name="de Groot N.N."/>
        </authorList>
    </citation>
    <scope>NUCLEOTIDE SEQUENCE [LARGE SCALE GENOMIC DNA]</scope>
    <source>
        <strain evidence="11">DSM 20639</strain>
    </source>
</reference>
<dbReference type="InterPro" id="IPR036526">
    <property type="entry name" value="C-N_Hydrolase_sf"/>
</dbReference>
<dbReference type="Proteomes" id="UP001273799">
    <property type="component" value="Unassembled WGS sequence"/>
</dbReference>
<organism evidence="11 12">
    <name type="scientific">Actinobaculum suis</name>
    <dbReference type="NCBI Taxonomy" id="1657"/>
    <lineage>
        <taxon>Bacteria</taxon>
        <taxon>Bacillati</taxon>
        <taxon>Actinomycetota</taxon>
        <taxon>Actinomycetes</taxon>
        <taxon>Actinomycetales</taxon>
        <taxon>Actinomycetaceae</taxon>
        <taxon>Actinobaculum</taxon>
    </lineage>
</organism>
<dbReference type="InterPro" id="IPR014445">
    <property type="entry name" value="Gln-dep_NAD_synthase"/>
</dbReference>
<dbReference type="GO" id="GO:0004359">
    <property type="term" value="F:glutaminase activity"/>
    <property type="evidence" value="ECO:0007669"/>
    <property type="project" value="InterPro"/>
</dbReference>
<evidence type="ECO:0000256" key="4">
    <source>
        <dbReference type="ARBA" id="ARBA00022741"/>
    </source>
</evidence>
<accession>A0A1G7ASZ1</accession>
<keyword evidence="6 7" id="KW-0520">NAD</keyword>
<keyword evidence="5 7" id="KW-0067">ATP-binding</keyword>
<dbReference type="SUPFAM" id="SSF52402">
    <property type="entry name" value="Adenine nucleotide alpha hydrolases-like"/>
    <property type="match status" value="1"/>
</dbReference>
<evidence type="ECO:0000256" key="6">
    <source>
        <dbReference type="ARBA" id="ARBA00023027"/>
    </source>
</evidence>
<keyword evidence="12" id="KW-1185">Reference proteome</keyword>
<dbReference type="PANTHER" id="PTHR23090">
    <property type="entry name" value="NH 3 /GLUTAMINE-DEPENDENT NAD + SYNTHETASE"/>
    <property type="match status" value="1"/>
</dbReference>
<evidence type="ECO:0000313" key="11">
    <source>
        <dbReference type="EMBL" id="SDE17810.1"/>
    </source>
</evidence>
<reference evidence="10" key="3">
    <citation type="submission" date="2023-10" db="EMBL/GenBank/DDBJ databases">
        <title>Whole Genome based description of the genera Actinobaculum and Actinotignum reveals a complex phylogenetic relationship within the species included in the genus Actinotignum.</title>
        <authorList>
            <person name="Jensen C.S."/>
            <person name="Dargis R."/>
            <person name="Kemp M."/>
            <person name="Christensen J.J."/>
        </authorList>
    </citation>
    <scope>NUCLEOTIDE SEQUENCE</scope>
    <source>
        <strain evidence="10">Actinobaculum_suis_CCUG19206T</strain>
    </source>
</reference>
<dbReference type="Gene3D" id="3.60.110.10">
    <property type="entry name" value="Carbon-nitrogen hydrolase"/>
    <property type="match status" value="1"/>
</dbReference>
<dbReference type="RefSeq" id="WP_074661313.1">
    <property type="nucleotide sequence ID" value="NZ_FNAU01000003.1"/>
</dbReference>
<name>A0A1G7ASZ1_9ACTO</name>
<keyword evidence="3 7" id="KW-0436">Ligase</keyword>
<evidence type="ECO:0000256" key="3">
    <source>
        <dbReference type="ARBA" id="ARBA00022598"/>
    </source>
</evidence>
<comment type="similarity">
    <text evidence="8">Belongs to the NAD synthetase family.</text>
</comment>
<dbReference type="CDD" id="cd00553">
    <property type="entry name" value="NAD_synthase"/>
    <property type="match status" value="1"/>
</dbReference>
<sequence length="721" mass="76731">MKDFYSLYTHGFARIAAVSPAVTPGKPLANANSIILAAQRASAQGAVLAAFPALAVSGASLEDLYFQDALLEQSYRALEQIRLASQDLTPMLVVGVPLRSSQALYSCAVVIHRGYVLGAVPQQAFSAGSYGSRYFAPGASLARQSLEYPYPTIPYDDADWLEDLPAAESARLVYQLDKDSIPCSPGLYFSATDLPGFSFTIDFAGNNGANSTAAESDPAALTVRLDASPAVAGSWRQPQQAALVDSARSRGAILYVNAGAWESSTSAAWASSAFIVENGSLLANSGFGAEAGGAGFPTASEPIITYADIDLDGIALARRSAPGFTDAASVGAPGMPAALAADYPEIPFQLGVPDMAELGESVQDLRRPLPRFPFQEDHGHPIDPEEVLNLQASALQTRLRAIGQPKIVLGVSGGLDSTQALLVAVTACDRAGISRENILAFTLPGFATSQGTKSNAYALCQALGVPLEEIDIKPAGMQILSDLGHPYAHGEPVYDVTFENVQAGLRADYLFRIAGQRGGIVLGTGDLSESSLGWATFGVGDHICHYNVNAGLPKTSMQGLIRWVIATSRFGEEANAALQAILDTEISPELVPADAQGAMQSTQQQIGPYELQDFHLYWLMRGYKPAKIAFLAYHAWHDATREAGWPQGYTGARHEYSIGEIKHWLGIFVRRFFSQQFKRSTSPNGPEILPGGSLGPLGAWRMPSDISSEAWLADLAEVPEE</sequence>
<dbReference type="PROSITE" id="PS50263">
    <property type="entry name" value="CN_HYDROLASE"/>
    <property type="match status" value="1"/>
</dbReference>
<evidence type="ECO:0000256" key="5">
    <source>
        <dbReference type="ARBA" id="ARBA00022840"/>
    </source>
</evidence>
<comment type="similarity">
    <text evidence="2 7">In the C-terminal section; belongs to the NAD synthetase family.</text>
</comment>
<evidence type="ECO:0000313" key="12">
    <source>
        <dbReference type="Proteomes" id="UP000182744"/>
    </source>
</evidence>
<dbReference type="GO" id="GO:0005524">
    <property type="term" value="F:ATP binding"/>
    <property type="evidence" value="ECO:0007669"/>
    <property type="project" value="UniProtKB-UniRule"/>
</dbReference>